<dbReference type="AlphaFoldDB" id="A0A081PJV9"/>
<feature type="domain" description="TonB-dependent receptor plug" evidence="9">
    <location>
        <begin position="130"/>
        <end position="232"/>
    </location>
</feature>
<evidence type="ECO:0000313" key="10">
    <source>
        <dbReference type="EMBL" id="KEQ30982.1"/>
    </source>
</evidence>
<dbReference type="Proteomes" id="UP000028007">
    <property type="component" value="Unassembled WGS sequence"/>
</dbReference>
<gene>
    <name evidence="10" type="ORF">N180_08875</name>
</gene>
<evidence type="ECO:0000256" key="1">
    <source>
        <dbReference type="ARBA" id="ARBA00004571"/>
    </source>
</evidence>
<dbReference type="InterPro" id="IPR023996">
    <property type="entry name" value="TonB-dep_OMP_SusC/RagA"/>
</dbReference>
<dbReference type="Gene3D" id="2.40.170.20">
    <property type="entry name" value="TonB-dependent receptor, beta-barrel domain"/>
    <property type="match status" value="1"/>
</dbReference>
<protein>
    <recommendedName>
        <fullName evidence="9">TonB-dependent receptor plug domain-containing protein</fullName>
    </recommendedName>
</protein>
<dbReference type="EMBL" id="JNFF01000022">
    <property type="protein sequence ID" value="KEQ30982.1"/>
    <property type="molecule type" value="Genomic_DNA"/>
</dbReference>
<sequence length="1013" mass="111285">MRIFLHVQKQLCHFHKIIWLFSTVILFSFQVSGQEIRGRVTGQNDKLPISGATIKVKGTKAGTITDHKGEFALNLPAGSDSISVNFIGYLPRVLPARGNTNLQITLQEDSKTLSDVVVTGVAEGTSRKKLGFALTKISTDQINTVPGTDAAQSLRGKVAGIQISQSAGNGDATVYLRGAKSVSGNIAPLLVIDGFVTALSLSDLNPQDIESIEIVKGAAASALYGTRGEGGIIQVLTKKGRGMGKVNIVIDNELGLSNVQNVPPTSKFHHFKVNPDGSFVLNGNARTLDVQENGFSLNLHPYQNTYDNVNNMLNNNPYFTNYVSVSTSEEKYNLYASFQNQYKGGVAEPVGADKRQTALFNFGYKPVKNLEFDLTLQYFNTVKPSASITSSGSGSLLYATSLYEPFINLQEKDASGKYAFKPYGFDIQNFNVNNPFYQLSYREYANNTDNLLAGLKVRYKISDKLSAEVYGSIQNENYNQSDYYPIGYQTISADITRNNGYYGELDRKINSKNGQAQLNYNNSIGDLEFGATLKTVYEENRETSLSASGYNLSAPVKSLEAAAADTRDIKSTWEQTVNYGYFLNLKAGWKEKFFLDVLGRLDNSSRFGTAVGTAFFPRVSAAYRLTQDVNLGKLNELKFRVAYGKAGSLPPFGAKESLVSLTSSGGVSYQRRENTDLKRAITSELEFGIDAQFFNKINVQANYAFSNSKNDFILVPPFAPTNGSAKIYSNLGAVKSNSLELEVNGNLITNSRFTWNSGLTFSRIRSTITSLGGIPEFTDGDFRKAEGVSPFAFYGYSILTNLSQLETNNNNVVTNAAGGIHPLSDFTVNKLGFVVLKSQMGTATETPLLYENAATGNSKVIGDAQPDFVIGFSNTFNLGPLSLYTVLDWKQGGQKYNETQQYLTYQYRSPFSDQAAEAGLPLAFTTGVFNAQQTTDYWLRKSSYVSLREVSLSYKIPLKSLGIHKALSAARFSLVGRNLYTWTSFTGVTPEGDQDFYDYPAYRIYSAKLTLNF</sequence>
<evidence type="ECO:0000256" key="4">
    <source>
        <dbReference type="ARBA" id="ARBA00022692"/>
    </source>
</evidence>
<dbReference type="OrthoDB" id="9768177at2"/>
<evidence type="ECO:0000259" key="9">
    <source>
        <dbReference type="Pfam" id="PF07715"/>
    </source>
</evidence>
<dbReference type="GO" id="GO:0009279">
    <property type="term" value="C:cell outer membrane"/>
    <property type="evidence" value="ECO:0007669"/>
    <property type="project" value="UniProtKB-SubCell"/>
</dbReference>
<dbReference type="Gene3D" id="2.60.40.1120">
    <property type="entry name" value="Carboxypeptidase-like, regulatory domain"/>
    <property type="match status" value="1"/>
</dbReference>
<keyword evidence="4 8" id="KW-0812">Transmembrane</keyword>
<dbReference type="SUPFAM" id="SSF49464">
    <property type="entry name" value="Carboxypeptidase regulatory domain-like"/>
    <property type="match status" value="1"/>
</dbReference>
<organism evidence="10 11">
    <name type="scientific">Pedobacter antarcticus 4BY</name>
    <dbReference type="NCBI Taxonomy" id="1358423"/>
    <lineage>
        <taxon>Bacteria</taxon>
        <taxon>Pseudomonadati</taxon>
        <taxon>Bacteroidota</taxon>
        <taxon>Sphingobacteriia</taxon>
        <taxon>Sphingobacteriales</taxon>
        <taxon>Sphingobacteriaceae</taxon>
        <taxon>Pedobacter</taxon>
    </lineage>
</organism>
<dbReference type="Pfam" id="PF13715">
    <property type="entry name" value="CarbopepD_reg_2"/>
    <property type="match status" value="1"/>
</dbReference>
<evidence type="ECO:0000256" key="2">
    <source>
        <dbReference type="ARBA" id="ARBA00022448"/>
    </source>
</evidence>
<dbReference type="PROSITE" id="PS52016">
    <property type="entry name" value="TONB_DEPENDENT_REC_3"/>
    <property type="match status" value="1"/>
</dbReference>
<dbReference type="InterPro" id="IPR012910">
    <property type="entry name" value="Plug_dom"/>
</dbReference>
<dbReference type="RefSeq" id="WP_037438668.1">
    <property type="nucleotide sequence ID" value="NZ_JNFF01000022.1"/>
</dbReference>
<reference evidence="10 11" key="1">
    <citation type="journal article" date="1992" name="Int. J. Syst. Bacteriol.">
        <title>Sphingobacterium antarcticus sp. nov. a Psychrotrophic Bacterium from the Soils of Schirmacher Oasis, Antarctica.</title>
        <authorList>
            <person name="Shivaji S."/>
            <person name="Ray M.K."/>
            <person name="Rao N.S."/>
            <person name="Saiserr L."/>
            <person name="Jagannadham M.V."/>
            <person name="Kumar G.S."/>
            <person name="Reddy G."/>
            <person name="Bhargava P.M."/>
        </authorList>
    </citation>
    <scope>NUCLEOTIDE SEQUENCE [LARGE SCALE GENOMIC DNA]</scope>
    <source>
        <strain evidence="10 11">4BY</strain>
    </source>
</reference>
<name>A0A081PJV9_9SPHI</name>
<evidence type="ECO:0000256" key="7">
    <source>
        <dbReference type="ARBA" id="ARBA00023237"/>
    </source>
</evidence>
<dbReference type="eggNOG" id="COG4771">
    <property type="taxonomic scope" value="Bacteria"/>
</dbReference>
<dbReference type="GO" id="GO:0044718">
    <property type="term" value="P:siderophore transmembrane transport"/>
    <property type="evidence" value="ECO:0007669"/>
    <property type="project" value="TreeGrafter"/>
</dbReference>
<comment type="caution">
    <text evidence="10">The sequence shown here is derived from an EMBL/GenBank/DDBJ whole genome shotgun (WGS) entry which is preliminary data.</text>
</comment>
<dbReference type="SUPFAM" id="SSF56935">
    <property type="entry name" value="Porins"/>
    <property type="match status" value="1"/>
</dbReference>
<keyword evidence="11" id="KW-1185">Reference proteome</keyword>
<dbReference type="PANTHER" id="PTHR30069:SF29">
    <property type="entry name" value="HEMOGLOBIN AND HEMOGLOBIN-HAPTOGLOBIN-BINDING PROTEIN 1-RELATED"/>
    <property type="match status" value="1"/>
</dbReference>
<keyword evidence="6 8" id="KW-0472">Membrane</keyword>
<dbReference type="InterPro" id="IPR036942">
    <property type="entry name" value="Beta-barrel_TonB_sf"/>
</dbReference>
<dbReference type="GO" id="GO:0015344">
    <property type="term" value="F:siderophore uptake transmembrane transporter activity"/>
    <property type="evidence" value="ECO:0007669"/>
    <property type="project" value="TreeGrafter"/>
</dbReference>
<evidence type="ECO:0000313" key="11">
    <source>
        <dbReference type="Proteomes" id="UP000028007"/>
    </source>
</evidence>
<keyword evidence="7 8" id="KW-0998">Cell outer membrane</keyword>
<keyword evidence="5" id="KW-0732">Signal</keyword>
<dbReference type="Pfam" id="PF07715">
    <property type="entry name" value="Plug"/>
    <property type="match status" value="1"/>
</dbReference>
<accession>A0A081PJV9</accession>
<dbReference type="Gene3D" id="2.170.130.10">
    <property type="entry name" value="TonB-dependent receptor, plug domain"/>
    <property type="match status" value="1"/>
</dbReference>
<evidence type="ECO:0000256" key="3">
    <source>
        <dbReference type="ARBA" id="ARBA00022452"/>
    </source>
</evidence>
<evidence type="ECO:0000256" key="8">
    <source>
        <dbReference type="PROSITE-ProRule" id="PRU01360"/>
    </source>
</evidence>
<dbReference type="NCBIfam" id="TIGR04056">
    <property type="entry name" value="OMP_RagA_SusC"/>
    <property type="match status" value="1"/>
</dbReference>
<evidence type="ECO:0000256" key="6">
    <source>
        <dbReference type="ARBA" id="ARBA00023136"/>
    </source>
</evidence>
<dbReference type="InterPro" id="IPR039426">
    <property type="entry name" value="TonB-dep_rcpt-like"/>
</dbReference>
<comment type="similarity">
    <text evidence="8">Belongs to the TonB-dependent receptor family.</text>
</comment>
<keyword evidence="2 8" id="KW-0813">Transport</keyword>
<evidence type="ECO:0000256" key="5">
    <source>
        <dbReference type="ARBA" id="ARBA00022729"/>
    </source>
</evidence>
<keyword evidence="3 8" id="KW-1134">Transmembrane beta strand</keyword>
<proteinExistence type="inferred from homology"/>
<comment type="subcellular location">
    <subcellularLocation>
        <location evidence="1 8">Cell outer membrane</location>
        <topology evidence="1 8">Multi-pass membrane protein</topology>
    </subcellularLocation>
</comment>
<dbReference type="PANTHER" id="PTHR30069">
    <property type="entry name" value="TONB-DEPENDENT OUTER MEMBRANE RECEPTOR"/>
    <property type="match status" value="1"/>
</dbReference>
<dbReference type="InterPro" id="IPR008969">
    <property type="entry name" value="CarboxyPept-like_regulatory"/>
</dbReference>
<dbReference type="InterPro" id="IPR037066">
    <property type="entry name" value="Plug_dom_sf"/>
</dbReference>